<keyword evidence="2" id="KW-1185">Reference proteome</keyword>
<dbReference type="EMBL" id="JBFOLK010000012">
    <property type="protein sequence ID" value="KAL2471676.1"/>
    <property type="molecule type" value="Genomic_DNA"/>
</dbReference>
<sequence>MANADSTSNTPTLPSDLSSLVAPLLGGNHLSPFGMNLTQTPSVKLEKNNFLLWQSMILPIIRGHNLEGFILGSKKCPSEFLGTQTTTGEGKNIETIPNPEYSKWMSIDQLLMG</sequence>
<gene>
    <name evidence="1" type="ORF">Adt_39812</name>
</gene>
<proteinExistence type="predicted"/>
<reference evidence="2" key="1">
    <citation type="submission" date="2024-07" db="EMBL/GenBank/DDBJ databases">
        <title>Two chromosome-level genome assemblies of Korean endemic species Abeliophyllum distichum and Forsythia ovata (Oleaceae).</title>
        <authorList>
            <person name="Jang H."/>
        </authorList>
    </citation>
    <scope>NUCLEOTIDE SEQUENCE [LARGE SCALE GENOMIC DNA]</scope>
</reference>
<organism evidence="1 2">
    <name type="scientific">Abeliophyllum distichum</name>
    <dbReference type="NCBI Taxonomy" id="126358"/>
    <lineage>
        <taxon>Eukaryota</taxon>
        <taxon>Viridiplantae</taxon>
        <taxon>Streptophyta</taxon>
        <taxon>Embryophyta</taxon>
        <taxon>Tracheophyta</taxon>
        <taxon>Spermatophyta</taxon>
        <taxon>Magnoliopsida</taxon>
        <taxon>eudicotyledons</taxon>
        <taxon>Gunneridae</taxon>
        <taxon>Pentapetalae</taxon>
        <taxon>asterids</taxon>
        <taxon>lamiids</taxon>
        <taxon>Lamiales</taxon>
        <taxon>Oleaceae</taxon>
        <taxon>Forsythieae</taxon>
        <taxon>Abeliophyllum</taxon>
    </lineage>
</organism>
<accession>A0ABD1Q681</accession>
<evidence type="ECO:0000313" key="1">
    <source>
        <dbReference type="EMBL" id="KAL2471676.1"/>
    </source>
</evidence>
<protein>
    <recommendedName>
        <fullName evidence="3">Retrotransposon Copia-like N-terminal domain-containing protein</fullName>
    </recommendedName>
</protein>
<evidence type="ECO:0000313" key="2">
    <source>
        <dbReference type="Proteomes" id="UP001604336"/>
    </source>
</evidence>
<evidence type="ECO:0008006" key="3">
    <source>
        <dbReference type="Google" id="ProtNLM"/>
    </source>
</evidence>
<comment type="caution">
    <text evidence="1">The sequence shown here is derived from an EMBL/GenBank/DDBJ whole genome shotgun (WGS) entry which is preliminary data.</text>
</comment>
<name>A0ABD1Q681_9LAMI</name>
<dbReference type="Proteomes" id="UP001604336">
    <property type="component" value="Unassembled WGS sequence"/>
</dbReference>
<dbReference type="AlphaFoldDB" id="A0ABD1Q681"/>